<protein>
    <recommendedName>
        <fullName evidence="3">Adenylate kinase</fullName>
    </recommendedName>
</protein>
<proteinExistence type="predicted"/>
<sequence>MEIPSISNELPPLLGDGHGRYRVHLVGNSGSGKSTTGVVLAALLGVPYISMDTFMWEPGWGQAPPEVFRERLRAALDQDERGWVADGNYDRHGGLLAFEESTDVIWLDPPLLLYFPRIFLRTILRLLRLRPPCSPGCEERFMEVFFQMESILWWCLTNHWKNRAVNRARFEKIGVGVGTDTMGRRMRRFGGWGGALKRWLRDVEVMVRGNAKSD</sequence>
<dbReference type="Pfam" id="PF01202">
    <property type="entry name" value="SKI"/>
    <property type="match status" value="1"/>
</dbReference>
<dbReference type="OrthoDB" id="65590at2759"/>
<organism evidence="1 2">
    <name type="scientific">Hebeloma cylindrosporum</name>
    <dbReference type="NCBI Taxonomy" id="76867"/>
    <lineage>
        <taxon>Eukaryota</taxon>
        <taxon>Fungi</taxon>
        <taxon>Dikarya</taxon>
        <taxon>Basidiomycota</taxon>
        <taxon>Agaricomycotina</taxon>
        <taxon>Agaricomycetes</taxon>
        <taxon>Agaricomycetidae</taxon>
        <taxon>Agaricales</taxon>
        <taxon>Agaricineae</taxon>
        <taxon>Hymenogastraceae</taxon>
        <taxon>Hebeloma</taxon>
    </lineage>
</organism>
<dbReference type="EMBL" id="KN831789">
    <property type="protein sequence ID" value="KIM38683.1"/>
    <property type="molecule type" value="Genomic_DNA"/>
</dbReference>
<dbReference type="InterPro" id="IPR031322">
    <property type="entry name" value="Shikimate/glucono_kinase"/>
</dbReference>
<dbReference type="Gene3D" id="3.40.50.300">
    <property type="entry name" value="P-loop containing nucleotide triphosphate hydrolases"/>
    <property type="match status" value="1"/>
</dbReference>
<dbReference type="PANTHER" id="PTHR37816">
    <property type="entry name" value="YALI0E33011P"/>
    <property type="match status" value="1"/>
</dbReference>
<keyword evidence="2" id="KW-1185">Reference proteome</keyword>
<reference evidence="2" key="2">
    <citation type="submission" date="2015-01" db="EMBL/GenBank/DDBJ databases">
        <title>Evolutionary Origins and Diversification of the Mycorrhizal Mutualists.</title>
        <authorList>
            <consortium name="DOE Joint Genome Institute"/>
            <consortium name="Mycorrhizal Genomics Consortium"/>
            <person name="Kohler A."/>
            <person name="Kuo A."/>
            <person name="Nagy L.G."/>
            <person name="Floudas D."/>
            <person name="Copeland A."/>
            <person name="Barry K.W."/>
            <person name="Cichocki N."/>
            <person name="Veneault-Fourrey C."/>
            <person name="LaButti K."/>
            <person name="Lindquist E.A."/>
            <person name="Lipzen A."/>
            <person name="Lundell T."/>
            <person name="Morin E."/>
            <person name="Murat C."/>
            <person name="Riley R."/>
            <person name="Ohm R."/>
            <person name="Sun H."/>
            <person name="Tunlid A."/>
            <person name="Henrissat B."/>
            <person name="Grigoriev I.V."/>
            <person name="Hibbett D.S."/>
            <person name="Martin F."/>
        </authorList>
    </citation>
    <scope>NUCLEOTIDE SEQUENCE [LARGE SCALE GENOMIC DNA]</scope>
    <source>
        <strain evidence="2">h7</strain>
    </source>
</reference>
<dbReference type="PANTHER" id="PTHR37816:SF1">
    <property type="entry name" value="TOXIN"/>
    <property type="match status" value="1"/>
</dbReference>
<accession>A0A0C2XLT2</accession>
<dbReference type="AlphaFoldDB" id="A0A0C2XLT2"/>
<evidence type="ECO:0008006" key="3">
    <source>
        <dbReference type="Google" id="ProtNLM"/>
    </source>
</evidence>
<dbReference type="InterPro" id="IPR027417">
    <property type="entry name" value="P-loop_NTPase"/>
</dbReference>
<reference evidence="1 2" key="1">
    <citation type="submission" date="2014-04" db="EMBL/GenBank/DDBJ databases">
        <authorList>
            <consortium name="DOE Joint Genome Institute"/>
            <person name="Kuo A."/>
            <person name="Gay G."/>
            <person name="Dore J."/>
            <person name="Kohler A."/>
            <person name="Nagy L.G."/>
            <person name="Floudas D."/>
            <person name="Copeland A."/>
            <person name="Barry K.W."/>
            <person name="Cichocki N."/>
            <person name="Veneault-Fourrey C."/>
            <person name="LaButti K."/>
            <person name="Lindquist E.A."/>
            <person name="Lipzen A."/>
            <person name="Lundell T."/>
            <person name="Morin E."/>
            <person name="Murat C."/>
            <person name="Sun H."/>
            <person name="Tunlid A."/>
            <person name="Henrissat B."/>
            <person name="Grigoriev I.V."/>
            <person name="Hibbett D.S."/>
            <person name="Martin F."/>
            <person name="Nordberg H.P."/>
            <person name="Cantor M.N."/>
            <person name="Hua S.X."/>
        </authorList>
    </citation>
    <scope>NUCLEOTIDE SEQUENCE [LARGE SCALE GENOMIC DNA]</scope>
    <source>
        <strain evidence="2">h7</strain>
    </source>
</reference>
<evidence type="ECO:0000313" key="1">
    <source>
        <dbReference type="EMBL" id="KIM38683.1"/>
    </source>
</evidence>
<dbReference type="SUPFAM" id="SSF52540">
    <property type="entry name" value="P-loop containing nucleoside triphosphate hydrolases"/>
    <property type="match status" value="1"/>
</dbReference>
<dbReference type="HOGENOM" id="CLU_092618_1_1_1"/>
<gene>
    <name evidence="1" type="ORF">M413DRAFT_447640</name>
</gene>
<dbReference type="InterPro" id="IPR052922">
    <property type="entry name" value="Cytidylate_Kinase-2"/>
</dbReference>
<name>A0A0C2XLT2_HEBCY</name>
<dbReference type="Proteomes" id="UP000053424">
    <property type="component" value="Unassembled WGS sequence"/>
</dbReference>
<evidence type="ECO:0000313" key="2">
    <source>
        <dbReference type="Proteomes" id="UP000053424"/>
    </source>
</evidence>